<evidence type="ECO:0000256" key="1">
    <source>
        <dbReference type="ARBA" id="ARBA00008294"/>
    </source>
</evidence>
<dbReference type="Proteomes" id="UP000285301">
    <property type="component" value="Unassembled WGS sequence"/>
</dbReference>
<proteinExistence type="inferred from homology"/>
<dbReference type="Pfam" id="PF00149">
    <property type="entry name" value="Metallophos"/>
    <property type="match status" value="1"/>
</dbReference>
<dbReference type="InterPro" id="IPR002048">
    <property type="entry name" value="EF_hand_dom"/>
</dbReference>
<dbReference type="InterPro" id="IPR011992">
    <property type="entry name" value="EF-hand-dom_pair"/>
</dbReference>
<evidence type="ECO:0000313" key="5">
    <source>
        <dbReference type="EMBL" id="RWS01200.1"/>
    </source>
</evidence>
<evidence type="ECO:0000256" key="3">
    <source>
        <dbReference type="SAM" id="MobiDB-lite"/>
    </source>
</evidence>
<evidence type="ECO:0000256" key="2">
    <source>
        <dbReference type="ARBA" id="ARBA00022837"/>
    </source>
</evidence>
<dbReference type="SUPFAM" id="SSF56300">
    <property type="entry name" value="Metallo-dependent phosphatases"/>
    <property type="match status" value="1"/>
</dbReference>
<dbReference type="GO" id="GO:0005634">
    <property type="term" value="C:nucleus"/>
    <property type="evidence" value="ECO:0007669"/>
    <property type="project" value="TreeGrafter"/>
</dbReference>
<dbReference type="PROSITE" id="PS50222">
    <property type="entry name" value="EF_HAND_2"/>
    <property type="match status" value="1"/>
</dbReference>
<feature type="compositionally biased region" description="Polar residues" evidence="3">
    <location>
        <begin position="22"/>
        <end position="32"/>
    </location>
</feature>
<dbReference type="InterPro" id="IPR004843">
    <property type="entry name" value="Calcineurin-like_PHP"/>
</dbReference>
<dbReference type="PRINTS" id="PR00114">
    <property type="entry name" value="STPHPHTASE"/>
</dbReference>
<dbReference type="SMART" id="SM00156">
    <property type="entry name" value="PP2Ac"/>
    <property type="match status" value="1"/>
</dbReference>
<feature type="region of interest" description="Disordered" evidence="3">
    <location>
        <begin position="17"/>
        <end position="48"/>
    </location>
</feature>
<keyword evidence="6" id="KW-1185">Reference proteome</keyword>
<dbReference type="InterPro" id="IPR006186">
    <property type="entry name" value="Ser/Thr-sp_prot-phosphatase"/>
</dbReference>
<dbReference type="GO" id="GO:0005509">
    <property type="term" value="F:calcium ion binding"/>
    <property type="evidence" value="ECO:0007669"/>
    <property type="project" value="InterPro"/>
</dbReference>
<dbReference type="Gene3D" id="3.60.21.10">
    <property type="match status" value="1"/>
</dbReference>
<dbReference type="OrthoDB" id="256429at2759"/>
<dbReference type="PROSITE" id="PS00018">
    <property type="entry name" value="EF_HAND_1"/>
    <property type="match status" value="1"/>
</dbReference>
<dbReference type="Gene3D" id="1.10.238.10">
    <property type="entry name" value="EF-hand"/>
    <property type="match status" value="1"/>
</dbReference>
<dbReference type="SUPFAM" id="SSF47473">
    <property type="entry name" value="EF-hand"/>
    <property type="match status" value="1"/>
</dbReference>
<evidence type="ECO:0000313" key="6">
    <source>
        <dbReference type="Proteomes" id="UP000285301"/>
    </source>
</evidence>
<dbReference type="PANTHER" id="PTHR11668:SF496">
    <property type="entry name" value="SERINE_THREONINE-PROTEIN PHOSPHATASE"/>
    <property type="match status" value="1"/>
</dbReference>
<gene>
    <name evidence="5" type="ORF">B4U79_07248</name>
</gene>
<name>A0A3S3Q0M6_9ACAR</name>
<dbReference type="EMBL" id="NCKU01009648">
    <property type="protein sequence ID" value="RWS01200.1"/>
    <property type="molecule type" value="Genomic_DNA"/>
</dbReference>
<protein>
    <submittedName>
        <fullName evidence="5">Calcineurin-like protein phosphoesterase</fullName>
    </submittedName>
</protein>
<dbReference type="AlphaFoldDB" id="A0A3S3Q0M6"/>
<reference evidence="5 6" key="1">
    <citation type="journal article" date="2018" name="Gigascience">
        <title>Genomes of trombidid mites reveal novel predicted allergens and laterally-transferred genes associated with secondary metabolism.</title>
        <authorList>
            <person name="Dong X."/>
            <person name="Chaisiri K."/>
            <person name="Xia D."/>
            <person name="Armstrong S.D."/>
            <person name="Fang Y."/>
            <person name="Donnelly M.J."/>
            <person name="Kadowaki T."/>
            <person name="McGarry J.W."/>
            <person name="Darby A.C."/>
            <person name="Makepeace B.L."/>
        </authorList>
    </citation>
    <scope>NUCLEOTIDE SEQUENCE [LARGE SCALE GENOMIC DNA]</scope>
    <source>
        <strain evidence="5">UoL-WK</strain>
    </source>
</reference>
<comment type="similarity">
    <text evidence="1">Belongs to the PPP phosphatase family.</text>
</comment>
<dbReference type="GO" id="GO:0005737">
    <property type="term" value="C:cytoplasm"/>
    <property type="evidence" value="ECO:0007669"/>
    <property type="project" value="TreeGrafter"/>
</dbReference>
<accession>A0A3S3Q0M6</accession>
<sequence>MGVKKNLAVKSIGFPSAKRSPSLESTQSVTGSTTVPTAATKETTALTPEGGTPLESFGQIFYDCCAFLIYCAKHKQIALSRTGKGSWLPFITLRSNEVWQAAAFGGLSYILAHGDMQQISQLQGLPFATPELMHLLRLQLPNLGRFIIRIVYKATVNSDLIGFVCCQNDRRIEWISADDVMNGNVERLWGPDPYLFYNKSMKSFNLEIEEFSVDDAMKFLPQEPCRNKEQEMVKSSAFKQKEALKIYSDFVQHCYPSNFMSYVSFVDYMTKLGWTSTDIRLYPTFRAFNYKATGYLSFHELFLGLVANDIRTTHGGIAGELRIGYIFRYYDADNDGFLDQADITRMIADIIHDKQENVDNAIIDKETRDRMQAIGMKTGTNVSFQQFLTAVSSAKFRGTSSLFRSPIDILKNLTAGGYEMIPQIIGTKILLDRRRIRGSCCLCRPKKYTIAAHRVQIDFYGRVQDPRNLVETDSKDISFMLEDELTEHLRAFSRETVFNFNSGANSVLEILRNFELKEKKEVNSDRKDWKSTDRNVLLNTVTALCRQAEEIFSHESRCIKVNSPCFVFGDIHGNIADLMTFERNLWKTGPSVLAANYLFLGDYVDRGDYGVECVCYLFALKILAPDKYFLCRGNHEIRSIQKVFTFHKECLGKYGTRIGPQIWEVINKAFDRMPISALIDETVFGAHGGIPTSVVKIEDLMKIPSPLQEPEGESPVAWELLWNDPINASDFKELADFLKLNKDNVHGFLSNTKRGTAFYFTEEAVDSFMQANGISFILRGHEVMQKGFKFQINGKVCTVFSSSNYCGGTNQAASIYLDGEKIRVITIETSGNSTA</sequence>
<dbReference type="InterPro" id="IPR050341">
    <property type="entry name" value="PP1_catalytic_subunit"/>
</dbReference>
<dbReference type="GO" id="GO:0004722">
    <property type="term" value="F:protein serine/threonine phosphatase activity"/>
    <property type="evidence" value="ECO:0007669"/>
    <property type="project" value="TreeGrafter"/>
</dbReference>
<evidence type="ECO:0000259" key="4">
    <source>
        <dbReference type="PROSITE" id="PS50222"/>
    </source>
</evidence>
<dbReference type="InterPro" id="IPR029052">
    <property type="entry name" value="Metallo-depent_PP-like"/>
</dbReference>
<feature type="compositionally biased region" description="Low complexity" evidence="3">
    <location>
        <begin position="33"/>
        <end position="45"/>
    </location>
</feature>
<dbReference type="PANTHER" id="PTHR11668">
    <property type="entry name" value="SERINE/THREONINE PROTEIN PHOSPHATASE"/>
    <property type="match status" value="1"/>
</dbReference>
<dbReference type="STRING" id="1965070.A0A3S3Q0M6"/>
<organism evidence="5 6">
    <name type="scientific">Dinothrombium tinctorium</name>
    <dbReference type="NCBI Taxonomy" id="1965070"/>
    <lineage>
        <taxon>Eukaryota</taxon>
        <taxon>Metazoa</taxon>
        <taxon>Ecdysozoa</taxon>
        <taxon>Arthropoda</taxon>
        <taxon>Chelicerata</taxon>
        <taxon>Arachnida</taxon>
        <taxon>Acari</taxon>
        <taxon>Acariformes</taxon>
        <taxon>Trombidiformes</taxon>
        <taxon>Prostigmata</taxon>
        <taxon>Anystina</taxon>
        <taxon>Parasitengona</taxon>
        <taxon>Trombidioidea</taxon>
        <taxon>Trombidiidae</taxon>
        <taxon>Dinothrombium</taxon>
    </lineage>
</organism>
<feature type="domain" description="EF-hand" evidence="4">
    <location>
        <begin position="318"/>
        <end position="353"/>
    </location>
</feature>
<keyword evidence="2" id="KW-0106">Calcium</keyword>
<dbReference type="InterPro" id="IPR018247">
    <property type="entry name" value="EF_Hand_1_Ca_BS"/>
</dbReference>
<comment type="caution">
    <text evidence="5">The sequence shown here is derived from an EMBL/GenBank/DDBJ whole genome shotgun (WGS) entry which is preliminary data.</text>
</comment>